<feature type="transmembrane region" description="Helical" evidence="1">
    <location>
        <begin position="6"/>
        <end position="30"/>
    </location>
</feature>
<dbReference type="Proteomes" id="UP000276770">
    <property type="component" value="Unassembled WGS sequence"/>
</dbReference>
<evidence type="ECO:0000313" key="2">
    <source>
        <dbReference type="EMBL" id="RLQ97293.1"/>
    </source>
</evidence>
<evidence type="ECO:0000313" key="3">
    <source>
        <dbReference type="Proteomes" id="UP000276770"/>
    </source>
</evidence>
<sequence length="172" mass="18435">MKTKTLVALSLIVGIGAVLHTIIPGIVFGLKPDMMLSMMFLGILLFPEKKNVLLLGAVTGIISGLTSTFPGGFIPNVIDKLITSFTFFFVYTALVKKSNSIKAATALTSLGTILSGFIFLTSAYFIVGLPDSFVLLFGMGVLPAAVMNGIVMFIIYPVVQNILRRTQIAENI</sequence>
<organism evidence="2 3">
    <name type="scientific">Falsibacillus albus</name>
    <dbReference type="NCBI Taxonomy" id="2478915"/>
    <lineage>
        <taxon>Bacteria</taxon>
        <taxon>Bacillati</taxon>
        <taxon>Bacillota</taxon>
        <taxon>Bacilli</taxon>
        <taxon>Bacillales</taxon>
        <taxon>Bacillaceae</taxon>
        <taxon>Falsibacillus</taxon>
    </lineage>
</organism>
<keyword evidence="3" id="KW-1185">Reference proteome</keyword>
<accession>A0A3L7K2P7</accession>
<proteinExistence type="predicted"/>
<gene>
    <name evidence="2" type="ORF">D9X91_03850</name>
</gene>
<feature type="transmembrane region" description="Helical" evidence="1">
    <location>
        <begin position="133"/>
        <end position="159"/>
    </location>
</feature>
<evidence type="ECO:0000256" key="1">
    <source>
        <dbReference type="SAM" id="Phobius"/>
    </source>
</evidence>
<keyword evidence="1" id="KW-0812">Transmembrane</keyword>
<dbReference type="AlphaFoldDB" id="A0A3L7K2P7"/>
<name>A0A3L7K2P7_9BACI</name>
<dbReference type="InterPro" id="IPR031360">
    <property type="entry name" value="TrpP"/>
</dbReference>
<keyword evidence="1" id="KW-1133">Transmembrane helix</keyword>
<dbReference type="EMBL" id="RCVZ01000002">
    <property type="protein sequence ID" value="RLQ97293.1"/>
    <property type="molecule type" value="Genomic_DNA"/>
</dbReference>
<feature type="transmembrane region" description="Helical" evidence="1">
    <location>
        <begin position="51"/>
        <end position="71"/>
    </location>
</feature>
<comment type="caution">
    <text evidence="2">The sequence shown here is derived from an EMBL/GenBank/DDBJ whole genome shotgun (WGS) entry which is preliminary data.</text>
</comment>
<feature type="transmembrane region" description="Helical" evidence="1">
    <location>
        <begin position="107"/>
        <end position="127"/>
    </location>
</feature>
<dbReference type="RefSeq" id="WP_121679243.1">
    <property type="nucleotide sequence ID" value="NZ_RCVZ01000002.1"/>
</dbReference>
<dbReference type="OrthoDB" id="2243651at2"/>
<dbReference type="Pfam" id="PF17099">
    <property type="entry name" value="TrpP"/>
    <property type="match status" value="1"/>
</dbReference>
<keyword evidence="1" id="KW-0472">Membrane</keyword>
<dbReference type="Gene3D" id="1.10.1760.20">
    <property type="match status" value="1"/>
</dbReference>
<protein>
    <submittedName>
        <fullName evidence="2">Tryptophan transporter</fullName>
    </submittedName>
</protein>
<reference evidence="2 3" key="1">
    <citation type="submission" date="2018-10" db="EMBL/GenBank/DDBJ databases">
        <title>Falsibacillus sp. genome draft.</title>
        <authorList>
            <person name="Shi S."/>
        </authorList>
    </citation>
    <scope>NUCLEOTIDE SEQUENCE [LARGE SCALE GENOMIC DNA]</scope>
    <source>
        <strain evidence="2 3">GY 10110</strain>
    </source>
</reference>